<keyword evidence="1" id="KW-0472">Membrane</keyword>
<gene>
    <name evidence="2" type="ORF">LZ518_08470</name>
</gene>
<comment type="caution">
    <text evidence="2">The sequence shown here is derived from an EMBL/GenBank/DDBJ whole genome shotgun (WGS) entry which is preliminary data.</text>
</comment>
<dbReference type="RefSeq" id="WP_249915564.1">
    <property type="nucleotide sequence ID" value="NZ_JAMGBB010000001.1"/>
</dbReference>
<evidence type="ECO:0000313" key="2">
    <source>
        <dbReference type="EMBL" id="MCL6741163.1"/>
    </source>
</evidence>
<feature type="transmembrane region" description="Helical" evidence="1">
    <location>
        <begin position="60"/>
        <end position="81"/>
    </location>
</feature>
<accession>A0ABT0S9Z9</accession>
<sequence length="90" mass="9829">MTNEAQSATQLRRNLGIIGKAVTGTFGATMFAWNAAVLWGDLYGKPKWWSGFYAAHGWMLTAWTRLAVGSFVAMAAALFLYDTAFSDRSG</sequence>
<evidence type="ECO:0000256" key="1">
    <source>
        <dbReference type="SAM" id="Phobius"/>
    </source>
</evidence>
<keyword evidence="1" id="KW-1133">Transmembrane helix</keyword>
<name>A0ABT0S9Z9_9SPHN</name>
<keyword evidence="1" id="KW-0812">Transmembrane</keyword>
<protein>
    <submittedName>
        <fullName evidence="2">Uncharacterized protein</fullName>
    </submittedName>
</protein>
<evidence type="ECO:0000313" key="3">
    <source>
        <dbReference type="Proteomes" id="UP001165383"/>
    </source>
</evidence>
<keyword evidence="3" id="KW-1185">Reference proteome</keyword>
<dbReference type="Proteomes" id="UP001165383">
    <property type="component" value="Unassembled WGS sequence"/>
</dbReference>
<dbReference type="EMBL" id="JAMGBB010000001">
    <property type="protein sequence ID" value="MCL6741163.1"/>
    <property type="molecule type" value="Genomic_DNA"/>
</dbReference>
<proteinExistence type="predicted"/>
<organism evidence="2 3">
    <name type="scientific">Sphingomonas brevis</name>
    <dbReference type="NCBI Taxonomy" id="2908206"/>
    <lineage>
        <taxon>Bacteria</taxon>
        <taxon>Pseudomonadati</taxon>
        <taxon>Pseudomonadota</taxon>
        <taxon>Alphaproteobacteria</taxon>
        <taxon>Sphingomonadales</taxon>
        <taxon>Sphingomonadaceae</taxon>
        <taxon>Sphingomonas</taxon>
    </lineage>
</organism>
<feature type="transmembrane region" description="Helical" evidence="1">
    <location>
        <begin position="21"/>
        <end position="40"/>
    </location>
</feature>
<reference evidence="2" key="1">
    <citation type="submission" date="2022-05" db="EMBL/GenBank/DDBJ databases">
        <authorList>
            <person name="Jo J.-H."/>
            <person name="Im W.-T."/>
        </authorList>
    </citation>
    <scope>NUCLEOTIDE SEQUENCE</scope>
    <source>
        <strain evidence="2">RB56-2</strain>
    </source>
</reference>